<dbReference type="GO" id="GO:0006164">
    <property type="term" value="P:purine nucleotide biosynthetic process"/>
    <property type="evidence" value="ECO:0007669"/>
    <property type="project" value="UniProtKB-KW"/>
</dbReference>
<evidence type="ECO:0000256" key="1">
    <source>
        <dbReference type="ARBA" id="ARBA00004777"/>
    </source>
</evidence>
<dbReference type="InterPro" id="IPR020867">
    <property type="entry name" value="THF_DH/CycHdrlase_CS"/>
</dbReference>
<comment type="catalytic activity">
    <reaction evidence="12">
        <text>(6R)-5,10-methenyltetrahydrofolate + H2O = (6R)-10-formyltetrahydrofolate + H(+)</text>
        <dbReference type="Rhea" id="RHEA:23700"/>
        <dbReference type="ChEBI" id="CHEBI:15377"/>
        <dbReference type="ChEBI" id="CHEBI:15378"/>
        <dbReference type="ChEBI" id="CHEBI:57455"/>
        <dbReference type="ChEBI" id="CHEBI:195366"/>
        <dbReference type="EC" id="3.5.4.9"/>
    </reaction>
</comment>
<dbReference type="STRING" id="1548208.AXK12_08310"/>
<dbReference type="Pfam" id="PF02882">
    <property type="entry name" value="THF_DHG_CYH_C"/>
    <property type="match status" value="1"/>
</dbReference>
<dbReference type="SUPFAM" id="SSF53223">
    <property type="entry name" value="Aminoacid dehydrogenase-like, N-terminal domain"/>
    <property type="match status" value="1"/>
</dbReference>
<feature type="compositionally biased region" description="Basic and acidic residues" evidence="13">
    <location>
        <begin position="34"/>
        <end position="48"/>
    </location>
</feature>
<keyword evidence="6 12" id="KW-0378">Hydrolase</keyword>
<evidence type="ECO:0000256" key="3">
    <source>
        <dbReference type="ARBA" id="ARBA00022563"/>
    </source>
</evidence>
<keyword evidence="4 12" id="KW-0028">Amino-acid biosynthesis</keyword>
<dbReference type="PROSITE" id="PS00767">
    <property type="entry name" value="THF_DHG_CYH_2"/>
    <property type="match status" value="1"/>
</dbReference>
<feature type="domain" description="Tetrahydrofolate dehydrogenase/cyclohydrolase catalytic" evidence="14">
    <location>
        <begin position="6"/>
        <end position="139"/>
    </location>
</feature>
<dbReference type="GO" id="GO:0009086">
    <property type="term" value="P:methionine biosynthetic process"/>
    <property type="evidence" value="ECO:0007669"/>
    <property type="project" value="UniProtKB-KW"/>
</dbReference>
<dbReference type="InterPro" id="IPR020630">
    <property type="entry name" value="THF_DH/CycHdrlase_cat_dom"/>
</dbReference>
<dbReference type="GO" id="GO:0004488">
    <property type="term" value="F:methylenetetrahydrofolate dehydrogenase (NADP+) activity"/>
    <property type="evidence" value="ECO:0007669"/>
    <property type="project" value="UniProtKB-UniRule"/>
</dbReference>
<keyword evidence="10 12" id="KW-0486">Methionine biosynthesis</keyword>
<dbReference type="RefSeq" id="WP_068713313.1">
    <property type="nucleotide sequence ID" value="NZ_LSZP01000062.1"/>
</dbReference>
<dbReference type="HAMAP" id="MF_01576">
    <property type="entry name" value="THF_DHG_CYH"/>
    <property type="match status" value="1"/>
</dbReference>
<dbReference type="NCBIfam" id="NF010783">
    <property type="entry name" value="PRK14186.1"/>
    <property type="match status" value="1"/>
</dbReference>
<gene>
    <name evidence="12" type="primary">folD</name>
    <name evidence="16" type="ORF">AXK12_08310</name>
</gene>
<dbReference type="Pfam" id="PF00763">
    <property type="entry name" value="THF_DHG_CYH"/>
    <property type="match status" value="1"/>
</dbReference>
<dbReference type="GO" id="GO:0005829">
    <property type="term" value="C:cytosol"/>
    <property type="evidence" value="ECO:0007669"/>
    <property type="project" value="TreeGrafter"/>
</dbReference>
<dbReference type="UniPathway" id="UPA00193"/>
<evidence type="ECO:0000259" key="15">
    <source>
        <dbReference type="Pfam" id="PF02882"/>
    </source>
</evidence>
<dbReference type="PANTHER" id="PTHR48099:SF5">
    <property type="entry name" value="C-1-TETRAHYDROFOLATE SYNTHASE, CYTOPLASMIC"/>
    <property type="match status" value="1"/>
</dbReference>
<keyword evidence="7 12" id="KW-0521">NADP</keyword>
<keyword evidence="3 12" id="KW-0554">One-carbon metabolism</keyword>
<proteinExistence type="inferred from homology"/>
<evidence type="ECO:0000256" key="5">
    <source>
        <dbReference type="ARBA" id="ARBA00022755"/>
    </source>
</evidence>
<keyword evidence="8 12" id="KW-0560">Oxidoreductase</keyword>
<keyword evidence="17" id="KW-1185">Reference proteome</keyword>
<evidence type="ECO:0000259" key="14">
    <source>
        <dbReference type="Pfam" id="PF00763"/>
    </source>
</evidence>
<feature type="binding site" evidence="12">
    <location>
        <position position="255"/>
    </location>
    <ligand>
        <name>NADP(+)</name>
        <dbReference type="ChEBI" id="CHEBI:58349"/>
    </ligand>
</feature>
<dbReference type="FunFam" id="3.40.50.10860:FF:000005">
    <property type="entry name" value="C-1-tetrahydrofolate synthase, cytoplasmic, putative"/>
    <property type="match status" value="1"/>
</dbReference>
<comment type="caution">
    <text evidence="16">The sequence shown here is derived from an EMBL/GenBank/DDBJ whole genome shotgun (WGS) entry which is preliminary data.</text>
</comment>
<dbReference type="GO" id="GO:0004477">
    <property type="term" value="F:methenyltetrahydrofolate cyclohydrolase activity"/>
    <property type="evidence" value="ECO:0007669"/>
    <property type="project" value="UniProtKB-UniRule"/>
</dbReference>
<dbReference type="EC" id="3.5.4.9" evidence="12"/>
<keyword evidence="9 12" id="KW-0368">Histidine biosynthesis</keyword>
<dbReference type="Proteomes" id="UP000071392">
    <property type="component" value="Unassembled WGS sequence"/>
</dbReference>
<accession>A0A139SHM8</accession>
<evidence type="ECO:0000256" key="7">
    <source>
        <dbReference type="ARBA" id="ARBA00022857"/>
    </source>
</evidence>
<sequence length="314" mass="32838">MSSKLIDGNEIAAAIIAELKAEVATLAKAQATSSRDEPAASGPHDKRAQHLPTLALVRVGDDPASVSYVRKKEKTAAEIGIASRVILPPITTTQAELEALIDELNADDSVDGILVQSPLPAPLDELRIFRRIAPEKDVDGLGTMNLGKVAQDDDTGFVSCTPAGIMALLARSGVDLRGKHVVVVGRSLLVGKPVALLALQKKAGANGTVTICHSGTADLPALTRQADVLIAAIGRPEFITRDMVKPGAVVIDVGINRVEDPTRKTGYRLTGDVAFAQVAEIASLITPVPGGVGPMTVAMLMSNTLKAYRQRIAG</sequence>
<feature type="domain" description="Tetrahydrofolate dehydrogenase/cyclohydrolase NAD(P)-binding" evidence="15">
    <location>
        <begin position="159"/>
        <end position="310"/>
    </location>
</feature>
<evidence type="ECO:0000256" key="8">
    <source>
        <dbReference type="ARBA" id="ARBA00023002"/>
    </source>
</evidence>
<dbReference type="GO" id="GO:0000105">
    <property type="term" value="P:L-histidine biosynthetic process"/>
    <property type="evidence" value="ECO:0007669"/>
    <property type="project" value="UniProtKB-KW"/>
</dbReference>
<feature type="region of interest" description="Disordered" evidence="13">
    <location>
        <begin position="30"/>
        <end position="50"/>
    </location>
</feature>
<evidence type="ECO:0000256" key="11">
    <source>
        <dbReference type="ARBA" id="ARBA00023268"/>
    </source>
</evidence>
<dbReference type="InterPro" id="IPR046346">
    <property type="entry name" value="Aminoacid_DH-like_N_sf"/>
</dbReference>
<keyword evidence="5 12" id="KW-0658">Purine biosynthesis</keyword>
<evidence type="ECO:0000256" key="12">
    <source>
        <dbReference type="HAMAP-Rule" id="MF_01576"/>
    </source>
</evidence>
<dbReference type="AlphaFoldDB" id="A0A139SHM8"/>
<dbReference type="OrthoDB" id="9803580at2"/>
<evidence type="ECO:0000256" key="2">
    <source>
        <dbReference type="ARBA" id="ARBA00011738"/>
    </source>
</evidence>
<comment type="caution">
    <text evidence="12">Lacks conserved residue(s) required for the propagation of feature annotation.</text>
</comment>
<dbReference type="FunFam" id="3.40.50.720:FF:000189">
    <property type="entry name" value="Bifunctional protein FolD"/>
    <property type="match status" value="1"/>
</dbReference>
<comment type="similarity">
    <text evidence="12">Belongs to the tetrahydrofolate dehydrogenase/cyclohydrolase family.</text>
</comment>
<feature type="binding site" evidence="12">
    <location>
        <begin position="185"/>
        <end position="187"/>
    </location>
    <ligand>
        <name>NADP(+)</name>
        <dbReference type="ChEBI" id="CHEBI:58349"/>
    </ligand>
</feature>
<comment type="pathway">
    <text evidence="1 12">One-carbon metabolism; tetrahydrofolate interconversion.</text>
</comment>
<dbReference type="InterPro" id="IPR020631">
    <property type="entry name" value="THF_DH/CycHdrlase_NAD-bd_dom"/>
</dbReference>
<dbReference type="InterPro" id="IPR036291">
    <property type="entry name" value="NAD(P)-bd_dom_sf"/>
</dbReference>
<evidence type="ECO:0000256" key="10">
    <source>
        <dbReference type="ARBA" id="ARBA00023167"/>
    </source>
</evidence>
<comment type="catalytic activity">
    <reaction evidence="12">
        <text>(6R)-5,10-methylene-5,6,7,8-tetrahydrofolate + NADP(+) = (6R)-5,10-methenyltetrahydrofolate + NADPH</text>
        <dbReference type="Rhea" id="RHEA:22812"/>
        <dbReference type="ChEBI" id="CHEBI:15636"/>
        <dbReference type="ChEBI" id="CHEBI:57455"/>
        <dbReference type="ChEBI" id="CHEBI:57783"/>
        <dbReference type="ChEBI" id="CHEBI:58349"/>
        <dbReference type="EC" id="1.5.1.5"/>
    </reaction>
</comment>
<dbReference type="Gene3D" id="3.40.50.10860">
    <property type="entry name" value="Leucine Dehydrogenase, chain A, domain 1"/>
    <property type="match status" value="1"/>
</dbReference>
<protein>
    <recommendedName>
        <fullName evidence="12">Bifunctional protein FolD</fullName>
    </recommendedName>
    <domain>
        <recommendedName>
            <fullName evidence="12">Methylenetetrahydrofolate dehydrogenase</fullName>
            <ecNumber evidence="12">1.5.1.5</ecNumber>
        </recommendedName>
    </domain>
    <domain>
        <recommendedName>
            <fullName evidence="12">Methenyltetrahydrofolate cyclohydrolase</fullName>
            <ecNumber evidence="12">3.5.4.9</ecNumber>
        </recommendedName>
    </domain>
</protein>
<evidence type="ECO:0000256" key="13">
    <source>
        <dbReference type="SAM" id="MobiDB-lite"/>
    </source>
</evidence>
<comment type="subunit">
    <text evidence="2 12">Homodimer.</text>
</comment>
<dbReference type="PANTHER" id="PTHR48099">
    <property type="entry name" value="C-1-TETRAHYDROFOLATE SYNTHASE, CYTOPLASMIC-RELATED"/>
    <property type="match status" value="1"/>
</dbReference>
<evidence type="ECO:0000313" key="16">
    <source>
        <dbReference type="EMBL" id="KXU34021.1"/>
    </source>
</evidence>
<evidence type="ECO:0000256" key="6">
    <source>
        <dbReference type="ARBA" id="ARBA00022801"/>
    </source>
</evidence>
<dbReference type="CDD" id="cd01080">
    <property type="entry name" value="NAD_bind_m-THF_DH_Cyclohyd"/>
    <property type="match status" value="1"/>
</dbReference>
<reference evidence="16 17" key="1">
    <citation type="submission" date="2016-02" db="EMBL/GenBank/DDBJ databases">
        <authorList>
            <person name="Wen L."/>
            <person name="He K."/>
            <person name="Yang H."/>
        </authorList>
    </citation>
    <scope>NUCLEOTIDE SEQUENCE [LARGE SCALE GENOMIC DNA]</scope>
    <source>
        <strain evidence="16 17">CV41</strain>
    </source>
</reference>
<evidence type="ECO:0000256" key="4">
    <source>
        <dbReference type="ARBA" id="ARBA00022605"/>
    </source>
</evidence>
<dbReference type="Gene3D" id="3.40.50.720">
    <property type="entry name" value="NAD(P)-binding Rossmann-like Domain"/>
    <property type="match status" value="1"/>
</dbReference>
<keyword evidence="11 12" id="KW-0511">Multifunctional enzyme</keyword>
<evidence type="ECO:0000256" key="9">
    <source>
        <dbReference type="ARBA" id="ARBA00023102"/>
    </source>
</evidence>
<dbReference type="SUPFAM" id="SSF51735">
    <property type="entry name" value="NAD(P)-binding Rossmann-fold domains"/>
    <property type="match status" value="1"/>
</dbReference>
<name>A0A139SHM8_9BACT</name>
<organism evidence="16 17">
    <name type="scientific">Cephaloticoccus capnophilus</name>
    <dbReference type="NCBI Taxonomy" id="1548208"/>
    <lineage>
        <taxon>Bacteria</taxon>
        <taxon>Pseudomonadati</taxon>
        <taxon>Verrucomicrobiota</taxon>
        <taxon>Opitutia</taxon>
        <taxon>Opitutales</taxon>
        <taxon>Opitutaceae</taxon>
        <taxon>Cephaloticoccus</taxon>
    </lineage>
</organism>
<comment type="function">
    <text evidence="12">Catalyzes the oxidation of 5,10-methylenetetrahydrofolate to 5,10-methenyltetrahydrofolate and then the hydrolysis of 5,10-methenyltetrahydrofolate to 10-formyltetrahydrofolate.</text>
</comment>
<evidence type="ECO:0000313" key="17">
    <source>
        <dbReference type="Proteomes" id="UP000071392"/>
    </source>
</evidence>
<dbReference type="InterPro" id="IPR000672">
    <property type="entry name" value="THF_DH/CycHdrlase"/>
</dbReference>
<dbReference type="EMBL" id="LSZP01000062">
    <property type="protein sequence ID" value="KXU34021.1"/>
    <property type="molecule type" value="Genomic_DNA"/>
</dbReference>
<dbReference type="PRINTS" id="PR00085">
    <property type="entry name" value="THFDHDRGNASE"/>
</dbReference>
<dbReference type="EC" id="1.5.1.5" evidence="12"/>
<dbReference type="GO" id="GO:0035999">
    <property type="term" value="P:tetrahydrofolate interconversion"/>
    <property type="evidence" value="ECO:0007669"/>
    <property type="project" value="UniProtKB-UniRule"/>
</dbReference>